<evidence type="ECO:0000256" key="3">
    <source>
        <dbReference type="ARBA" id="ARBA00022691"/>
    </source>
</evidence>
<reference evidence="5" key="2">
    <citation type="submission" date="2024-01" db="EMBL/GenBank/DDBJ databases">
        <title>Comparative genomics of Cryptococcus and Kwoniella reveals pathogenesis evolution and contrasting modes of karyotype evolution via chromosome fusion or intercentromeric recombination.</title>
        <authorList>
            <person name="Coelho M.A."/>
            <person name="David-Palma M."/>
            <person name="Shea T."/>
            <person name="Bowers K."/>
            <person name="McGinley-Smith S."/>
            <person name="Mohammad A.W."/>
            <person name="Gnirke A."/>
            <person name="Yurkov A.M."/>
            <person name="Nowrousian M."/>
            <person name="Sun S."/>
            <person name="Cuomo C.A."/>
            <person name="Heitman J."/>
        </authorList>
    </citation>
    <scope>NUCLEOTIDE SEQUENCE</scope>
    <source>
        <strain evidence="5">CBS 12478</strain>
    </source>
</reference>
<reference evidence="5" key="1">
    <citation type="submission" date="2017-08" db="EMBL/GenBank/DDBJ databases">
        <authorList>
            <person name="Cuomo C."/>
            <person name="Billmyre B."/>
            <person name="Heitman J."/>
        </authorList>
    </citation>
    <scope>NUCLEOTIDE SEQUENCE</scope>
    <source>
        <strain evidence="5">CBS 12478</strain>
    </source>
</reference>
<keyword evidence="3" id="KW-0949">S-adenosyl-L-methionine</keyword>
<dbReference type="EMBL" id="CP144056">
    <property type="protein sequence ID" value="WWD19203.1"/>
    <property type="molecule type" value="Genomic_DNA"/>
</dbReference>
<dbReference type="InterPro" id="IPR050362">
    <property type="entry name" value="Cation-dep_OMT"/>
</dbReference>
<sequence length="280" mass="30603">MSFPLRATRTLGRMSNVVRAKTFTSPAAMMVRGLRTSSLVRLAAGQTQGSVPPDVADRENPDLTAAKVDAYLASKLLHPDIGGDPSLERGQERADEAGMPQIAVSAMQGQFLTVLARAMKAERILEIGTLAGYSTSFLSKALPPHGQLDTLELSPLHAKVAQQNFLDSDLFPFPTIHIGPALDTLRKMKQPEEGGYDLVFIDADKERILDYFLEALRLTRKGGVVLVDNAVRRGRIALEVNDEPSVDVTGLRKLYDWVEQDGGKTVLMSAIQTVGAKYWE</sequence>
<dbReference type="AlphaFoldDB" id="A0AAJ8LIF6"/>
<keyword evidence="1" id="KW-0489">Methyltransferase</keyword>
<organism evidence="5 6">
    <name type="scientific">Kwoniella shandongensis</name>
    <dbReference type="NCBI Taxonomy" id="1734106"/>
    <lineage>
        <taxon>Eukaryota</taxon>
        <taxon>Fungi</taxon>
        <taxon>Dikarya</taxon>
        <taxon>Basidiomycota</taxon>
        <taxon>Agaricomycotina</taxon>
        <taxon>Tremellomycetes</taxon>
        <taxon>Tremellales</taxon>
        <taxon>Cryptococcaceae</taxon>
        <taxon>Kwoniella</taxon>
    </lineage>
</organism>
<dbReference type="GeneID" id="43585947"/>
<dbReference type="PANTHER" id="PTHR10509:SF14">
    <property type="entry name" value="CAFFEOYL-COA O-METHYLTRANSFERASE 3-RELATED"/>
    <property type="match status" value="1"/>
</dbReference>
<dbReference type="Proteomes" id="UP000322225">
    <property type="component" value="Chromosome 6"/>
</dbReference>
<dbReference type="Pfam" id="PF01596">
    <property type="entry name" value="Methyltransf_3"/>
    <property type="match status" value="1"/>
</dbReference>
<dbReference type="PANTHER" id="PTHR10509">
    <property type="entry name" value="O-METHYLTRANSFERASE-RELATED"/>
    <property type="match status" value="1"/>
</dbReference>
<gene>
    <name evidence="5" type="ORF">CI109_103661</name>
</gene>
<comment type="similarity">
    <text evidence="4">Belongs to the class I-like SAM-binding methyltransferase superfamily. Cation-dependent O-methyltransferase family.</text>
</comment>
<dbReference type="Gene3D" id="3.40.50.150">
    <property type="entry name" value="Vaccinia Virus protein VP39"/>
    <property type="match status" value="1"/>
</dbReference>
<evidence type="ECO:0000313" key="5">
    <source>
        <dbReference type="EMBL" id="WWD19203.1"/>
    </source>
</evidence>
<protein>
    <recommendedName>
        <fullName evidence="7">O-methyltransferase</fullName>
    </recommendedName>
</protein>
<dbReference type="GO" id="GO:0008171">
    <property type="term" value="F:O-methyltransferase activity"/>
    <property type="evidence" value="ECO:0007669"/>
    <property type="project" value="InterPro"/>
</dbReference>
<accession>A0AAJ8LIF6</accession>
<evidence type="ECO:0000256" key="1">
    <source>
        <dbReference type="ARBA" id="ARBA00022603"/>
    </source>
</evidence>
<dbReference type="PROSITE" id="PS51682">
    <property type="entry name" value="SAM_OMT_I"/>
    <property type="match status" value="1"/>
</dbReference>
<keyword evidence="6" id="KW-1185">Reference proteome</keyword>
<evidence type="ECO:0000313" key="6">
    <source>
        <dbReference type="Proteomes" id="UP000322225"/>
    </source>
</evidence>
<dbReference type="KEGG" id="ksn:43585947"/>
<dbReference type="RefSeq" id="XP_031864002.2">
    <property type="nucleotide sequence ID" value="XM_032001839.2"/>
</dbReference>
<evidence type="ECO:0008006" key="7">
    <source>
        <dbReference type="Google" id="ProtNLM"/>
    </source>
</evidence>
<name>A0AAJ8LIF6_9TREE</name>
<dbReference type="InterPro" id="IPR002935">
    <property type="entry name" value="SAM_O-MeTrfase"/>
</dbReference>
<dbReference type="SUPFAM" id="SSF53335">
    <property type="entry name" value="S-adenosyl-L-methionine-dependent methyltransferases"/>
    <property type="match status" value="1"/>
</dbReference>
<evidence type="ECO:0000256" key="4">
    <source>
        <dbReference type="ARBA" id="ARBA00023453"/>
    </source>
</evidence>
<evidence type="ECO:0000256" key="2">
    <source>
        <dbReference type="ARBA" id="ARBA00022679"/>
    </source>
</evidence>
<dbReference type="CDD" id="cd02440">
    <property type="entry name" value="AdoMet_MTases"/>
    <property type="match status" value="1"/>
</dbReference>
<dbReference type="GO" id="GO:0032259">
    <property type="term" value="P:methylation"/>
    <property type="evidence" value="ECO:0007669"/>
    <property type="project" value="UniProtKB-KW"/>
</dbReference>
<keyword evidence="2" id="KW-0808">Transferase</keyword>
<dbReference type="GO" id="GO:0008757">
    <property type="term" value="F:S-adenosylmethionine-dependent methyltransferase activity"/>
    <property type="evidence" value="ECO:0007669"/>
    <property type="project" value="TreeGrafter"/>
</dbReference>
<proteinExistence type="inferred from homology"/>
<dbReference type="InterPro" id="IPR029063">
    <property type="entry name" value="SAM-dependent_MTases_sf"/>
</dbReference>